<name>A0A1F7UTT7_9BACT</name>
<comment type="caution">
    <text evidence="1">The sequence shown here is derived from an EMBL/GenBank/DDBJ whole genome shotgun (WGS) entry which is preliminary data.</text>
</comment>
<sequence>MPQLKYEPEADVLSWEVSDAPIEYASEIGDMIVHFTKDNRPVLIEVLRAKDFMRKAEGAVGFKRIHPEMAIA</sequence>
<evidence type="ECO:0000313" key="2">
    <source>
        <dbReference type="Proteomes" id="UP000176897"/>
    </source>
</evidence>
<accession>A0A1F7UTT7</accession>
<evidence type="ECO:0008006" key="3">
    <source>
        <dbReference type="Google" id="ProtNLM"/>
    </source>
</evidence>
<organism evidence="1 2">
    <name type="scientific">Candidatus Uhrbacteria bacterium RIFCSPLOWO2_01_FULL_47_24</name>
    <dbReference type="NCBI Taxonomy" id="1802401"/>
    <lineage>
        <taxon>Bacteria</taxon>
        <taxon>Candidatus Uhriibacteriota</taxon>
    </lineage>
</organism>
<evidence type="ECO:0000313" key="1">
    <source>
        <dbReference type="EMBL" id="OGL81730.1"/>
    </source>
</evidence>
<protein>
    <recommendedName>
        <fullName evidence="3">DUF2283 domain-containing protein</fullName>
    </recommendedName>
</protein>
<reference evidence="1 2" key="1">
    <citation type="journal article" date="2016" name="Nat. Commun.">
        <title>Thousands of microbial genomes shed light on interconnected biogeochemical processes in an aquifer system.</title>
        <authorList>
            <person name="Anantharaman K."/>
            <person name="Brown C.T."/>
            <person name="Hug L.A."/>
            <person name="Sharon I."/>
            <person name="Castelle C.J."/>
            <person name="Probst A.J."/>
            <person name="Thomas B.C."/>
            <person name="Singh A."/>
            <person name="Wilkins M.J."/>
            <person name="Karaoz U."/>
            <person name="Brodie E.L."/>
            <person name="Williams K.H."/>
            <person name="Hubbard S.S."/>
            <person name="Banfield J.F."/>
        </authorList>
    </citation>
    <scope>NUCLEOTIDE SEQUENCE [LARGE SCALE GENOMIC DNA]</scope>
</reference>
<dbReference type="AlphaFoldDB" id="A0A1F7UTT7"/>
<dbReference type="EMBL" id="MGEJ01000003">
    <property type="protein sequence ID" value="OGL81730.1"/>
    <property type="molecule type" value="Genomic_DNA"/>
</dbReference>
<dbReference type="InterPro" id="IPR019270">
    <property type="entry name" value="DUF2283"/>
</dbReference>
<proteinExistence type="predicted"/>
<gene>
    <name evidence="1" type="ORF">A3B21_04475</name>
</gene>
<dbReference type="Pfam" id="PF10049">
    <property type="entry name" value="DUF2283"/>
    <property type="match status" value="1"/>
</dbReference>
<dbReference type="Proteomes" id="UP000176897">
    <property type="component" value="Unassembled WGS sequence"/>
</dbReference>